<feature type="domain" description="Ribosomal RNA methyltransferase FtsJ" evidence="4">
    <location>
        <begin position="74"/>
        <end position="262"/>
    </location>
</feature>
<keyword evidence="8" id="KW-1185">Reference proteome</keyword>
<dbReference type="EMBL" id="NMRN01000008">
    <property type="protein sequence ID" value="PAS94232.1"/>
    <property type="molecule type" value="Genomic_DNA"/>
</dbReference>
<comment type="caution">
    <text evidence="6">The sequence shown here is derived from an EMBL/GenBank/DDBJ whole genome shotgun (WGS) entry which is preliminary data.</text>
</comment>
<evidence type="ECO:0000313" key="6">
    <source>
        <dbReference type="EMBL" id="PAS94232.1"/>
    </source>
</evidence>
<evidence type="ECO:0000259" key="4">
    <source>
        <dbReference type="Pfam" id="PF01728"/>
    </source>
</evidence>
<dbReference type="InterPro" id="IPR029063">
    <property type="entry name" value="SAM-dependent_MTases_sf"/>
</dbReference>
<dbReference type="SUPFAM" id="SSF55174">
    <property type="entry name" value="Alpha-L RNA-binding motif"/>
    <property type="match status" value="1"/>
</dbReference>
<dbReference type="GO" id="GO:0032259">
    <property type="term" value="P:methylation"/>
    <property type="evidence" value="ECO:0007669"/>
    <property type="project" value="UniProtKB-KW"/>
</dbReference>
<dbReference type="InterPro" id="IPR047048">
    <property type="entry name" value="TlyA"/>
</dbReference>
<dbReference type="EMBL" id="MDUX01000017">
    <property type="protein sequence ID" value="KAF7599585.1"/>
    <property type="molecule type" value="Genomic_DNA"/>
</dbReference>
<dbReference type="InterPro" id="IPR004538">
    <property type="entry name" value="Hemolysin_A/TlyA"/>
</dbReference>
<protein>
    <submittedName>
        <fullName evidence="5">TlyA family RNA methyltransferase</fullName>
    </submittedName>
    <submittedName>
        <fullName evidence="6">TlyA family rRNA (Cytidine-2'-O)-methyltransferase</fullName>
    </submittedName>
</protein>
<dbReference type="AlphaFoldDB" id="A0A272EVV3"/>
<dbReference type="GO" id="GO:0008168">
    <property type="term" value="F:methyltransferase activity"/>
    <property type="evidence" value="ECO:0007669"/>
    <property type="project" value="UniProtKB-KW"/>
</dbReference>
<evidence type="ECO:0000256" key="1">
    <source>
        <dbReference type="ARBA" id="ARBA00022884"/>
    </source>
</evidence>
<dbReference type="GO" id="GO:0003723">
    <property type="term" value="F:RNA binding"/>
    <property type="evidence" value="ECO:0007669"/>
    <property type="project" value="UniProtKB-KW"/>
</dbReference>
<dbReference type="OrthoDB" id="9784736at2"/>
<reference evidence="5 8" key="1">
    <citation type="submission" date="2016-08" db="EMBL/GenBank/DDBJ databases">
        <title>Candidatus Dactylopiibacterium carminicum genome sequence.</title>
        <authorList>
            <person name="Ramirez-Puebla S.T."/>
            <person name="Ormeno-Orrillo E."/>
            <person name="Vera-Ponce De Leon A."/>
            <person name="Luis L."/>
            <person name="Sanchez-Flores A."/>
            <person name="Monica R."/>
            <person name="Martinez-Romero E."/>
        </authorList>
    </citation>
    <scope>NUCLEOTIDE SEQUENCE [LARGE SCALE GENOMIC DNA]</scope>
    <source>
        <strain evidence="5">END1</strain>
    </source>
</reference>
<dbReference type="Pfam" id="PF01728">
    <property type="entry name" value="FtsJ"/>
    <property type="match status" value="1"/>
</dbReference>
<dbReference type="Gene3D" id="3.40.50.150">
    <property type="entry name" value="Vaccinia Virus protein VP39"/>
    <property type="match status" value="1"/>
</dbReference>
<reference evidence="6 7" key="2">
    <citation type="submission" date="2017-07" db="EMBL/GenBank/DDBJ databases">
        <title>Candidatus Dactylopiibacterium carminicum, a nitrogen-fixing symbiont of the cochineal insect Dactylopius coccus and Dactylopius opuntiae (Hemiptera: Coccoidea: Dactylopiidae).</title>
        <authorList>
            <person name="Vera A."/>
        </authorList>
    </citation>
    <scope>NUCLEOTIDE SEQUENCE [LARGE SCALE GENOMIC DNA]</scope>
    <source>
        <strain evidence="6 7">NFDCM</strain>
    </source>
</reference>
<dbReference type="SUPFAM" id="SSF53335">
    <property type="entry name" value="S-adenosyl-L-methionine-dependent methyltransferases"/>
    <property type="match status" value="1"/>
</dbReference>
<evidence type="ECO:0000313" key="5">
    <source>
        <dbReference type="EMBL" id="KAF7599585.1"/>
    </source>
</evidence>
<dbReference type="Proteomes" id="UP000216107">
    <property type="component" value="Unassembled WGS sequence"/>
</dbReference>
<dbReference type="PIRSF" id="PIRSF005578">
    <property type="entry name" value="TlyA"/>
    <property type="match status" value="1"/>
</dbReference>
<keyword evidence="6" id="KW-0808">Transferase</keyword>
<keyword evidence="6" id="KW-0489">Methyltransferase</keyword>
<dbReference type="InterPro" id="IPR036986">
    <property type="entry name" value="S4_RNA-bd_sf"/>
</dbReference>
<sequence>MTRAAPVEGRGQPRADQLLVERGLAESRTAAQRMIAAGRVGWWDLGVVKPVRKASDGIPASAELLVTPDDTDRFVSRGGLKLAGALQETGLDVQGWHCLDVGQSTGGFTDCLLQAGAASVLGVEVGHGQLHPRLVSEPRCKTIEGLNARELSRDQLGSGAPVQGFDLIVCDASFISLTLLLPRWPALLASDGRILALAKPQFELGPQALGKGGIVRDAARYADVEARIRQACAEAELEVLAWCNSPITGGDGNHEFFVCARKVQR</sequence>
<dbReference type="Proteomes" id="UP000623509">
    <property type="component" value="Unassembled WGS sequence"/>
</dbReference>
<dbReference type="RefSeq" id="WP_095524167.1">
    <property type="nucleotide sequence ID" value="NZ_MDUX01000017.1"/>
</dbReference>
<organism evidence="6 7">
    <name type="scientific">Candidatus Dactylopiibacterium carminicum</name>
    <dbReference type="NCBI Taxonomy" id="857335"/>
    <lineage>
        <taxon>Bacteria</taxon>
        <taxon>Pseudomonadati</taxon>
        <taxon>Pseudomonadota</taxon>
        <taxon>Betaproteobacteria</taxon>
        <taxon>Rhodocyclales</taxon>
        <taxon>Rhodocyclaceae</taxon>
        <taxon>Candidatus Dactylopiibacterium</taxon>
    </lineage>
</organism>
<dbReference type="CDD" id="cd00165">
    <property type="entry name" value="S4"/>
    <property type="match status" value="1"/>
</dbReference>
<name>A0A272EVV3_9RHOO</name>
<dbReference type="PANTHER" id="PTHR32319:SF0">
    <property type="entry name" value="BACTERIAL HEMOLYSIN-LIKE PROTEIN"/>
    <property type="match status" value="1"/>
</dbReference>
<dbReference type="Gene3D" id="3.10.290.10">
    <property type="entry name" value="RNA-binding S4 domain"/>
    <property type="match status" value="1"/>
</dbReference>
<evidence type="ECO:0000256" key="2">
    <source>
        <dbReference type="ARBA" id="ARBA00029460"/>
    </source>
</evidence>
<keyword evidence="1 3" id="KW-0694">RNA-binding</keyword>
<evidence type="ECO:0000313" key="8">
    <source>
        <dbReference type="Proteomes" id="UP000623509"/>
    </source>
</evidence>
<accession>A0A272EVV3</accession>
<dbReference type="InterPro" id="IPR002877">
    <property type="entry name" value="RNA_MeTrfase_FtsJ_dom"/>
</dbReference>
<dbReference type="PROSITE" id="PS50889">
    <property type="entry name" value="S4"/>
    <property type="match status" value="1"/>
</dbReference>
<dbReference type="PANTHER" id="PTHR32319">
    <property type="entry name" value="BACTERIAL HEMOLYSIN-LIKE PROTEIN"/>
    <property type="match status" value="1"/>
</dbReference>
<comment type="similarity">
    <text evidence="2">Belongs to the TlyA family.</text>
</comment>
<gene>
    <name evidence="5" type="ORF">BGI27_06860</name>
    <name evidence="6" type="ORF">CGU29_04225</name>
</gene>
<evidence type="ECO:0000256" key="3">
    <source>
        <dbReference type="PROSITE-ProRule" id="PRU00182"/>
    </source>
</evidence>
<proteinExistence type="inferred from homology"/>
<evidence type="ECO:0000313" key="7">
    <source>
        <dbReference type="Proteomes" id="UP000216107"/>
    </source>
</evidence>